<dbReference type="GO" id="GO:0016020">
    <property type="term" value="C:membrane"/>
    <property type="evidence" value="ECO:0007669"/>
    <property type="project" value="UniProtKB-SubCell"/>
</dbReference>
<dbReference type="AlphaFoldDB" id="A0A0H4T569"/>
<feature type="transmembrane region" description="Helical" evidence="7">
    <location>
        <begin position="282"/>
        <end position="304"/>
    </location>
</feature>
<comment type="subcellular location">
    <subcellularLocation>
        <location evidence="1">Membrane</location>
        <topology evidence="1">Multi-pass membrane protein</topology>
    </subcellularLocation>
</comment>
<reference evidence="8" key="1">
    <citation type="journal article" date="2015" name="ISME J.">
        <title>Aquifer environment selects for microbial species cohorts in sediment and groundwater.</title>
        <authorList>
            <person name="Hug L.A."/>
            <person name="Thomas B.C."/>
            <person name="Brown C.T."/>
            <person name="Frischkorn K.R."/>
            <person name="Williams K.H."/>
            <person name="Tringe S.G."/>
            <person name="Banfield J.F."/>
        </authorList>
    </citation>
    <scope>NUCLEOTIDE SEQUENCE</scope>
</reference>
<organism evidence="8">
    <name type="scientific">uncultured Gemmatimonadetes bacterium Rifle_16ft_4_minimus_37772</name>
    <dbReference type="NCBI Taxonomy" id="1665097"/>
    <lineage>
        <taxon>Bacteria</taxon>
        <taxon>Pseudomonadati</taxon>
        <taxon>Gemmatimonadota</taxon>
        <taxon>environmental samples</taxon>
    </lineage>
</organism>
<evidence type="ECO:0000256" key="2">
    <source>
        <dbReference type="ARBA" id="ARBA00009773"/>
    </source>
</evidence>
<proteinExistence type="inferred from homology"/>
<feature type="transmembrane region" description="Helical" evidence="7">
    <location>
        <begin position="40"/>
        <end position="62"/>
    </location>
</feature>
<dbReference type="PANTHER" id="PTHR21716:SF62">
    <property type="entry name" value="TRANSPORT PROTEIN YDBI-RELATED"/>
    <property type="match status" value="1"/>
</dbReference>
<keyword evidence="4 7" id="KW-1133">Transmembrane helix</keyword>
<feature type="transmembrane region" description="Helical" evidence="7">
    <location>
        <begin position="217"/>
        <end position="237"/>
    </location>
</feature>
<evidence type="ECO:0000256" key="3">
    <source>
        <dbReference type="ARBA" id="ARBA00022692"/>
    </source>
</evidence>
<accession>A0A0H4T569</accession>
<feature type="transmembrane region" description="Helical" evidence="7">
    <location>
        <begin position="158"/>
        <end position="178"/>
    </location>
</feature>
<dbReference type="EMBL" id="KT007003">
    <property type="protein sequence ID" value="AKQ02843.1"/>
    <property type="molecule type" value="Genomic_DNA"/>
</dbReference>
<dbReference type="GO" id="GO:0055085">
    <property type="term" value="P:transmembrane transport"/>
    <property type="evidence" value="ECO:0007669"/>
    <property type="project" value="TreeGrafter"/>
</dbReference>
<name>A0A0H4T569_9BACT</name>
<evidence type="ECO:0008006" key="9">
    <source>
        <dbReference type="Google" id="ProtNLM"/>
    </source>
</evidence>
<feature type="transmembrane region" description="Helical" evidence="7">
    <location>
        <begin position="243"/>
        <end position="270"/>
    </location>
</feature>
<feature type="transmembrane region" description="Helical" evidence="7">
    <location>
        <begin position="71"/>
        <end position="92"/>
    </location>
</feature>
<comment type="similarity">
    <text evidence="2">Belongs to the autoinducer-2 exporter (AI-2E) (TC 2.A.86) family.</text>
</comment>
<evidence type="ECO:0000256" key="6">
    <source>
        <dbReference type="SAM" id="MobiDB-lite"/>
    </source>
</evidence>
<feature type="compositionally biased region" description="Pro residues" evidence="6">
    <location>
        <begin position="361"/>
        <end position="380"/>
    </location>
</feature>
<feature type="region of interest" description="Disordered" evidence="6">
    <location>
        <begin position="359"/>
        <end position="380"/>
    </location>
</feature>
<evidence type="ECO:0000256" key="7">
    <source>
        <dbReference type="SAM" id="Phobius"/>
    </source>
</evidence>
<evidence type="ECO:0000256" key="1">
    <source>
        <dbReference type="ARBA" id="ARBA00004141"/>
    </source>
</evidence>
<keyword evidence="5 7" id="KW-0472">Membrane</keyword>
<dbReference type="Pfam" id="PF01594">
    <property type="entry name" value="AI-2E_transport"/>
    <property type="match status" value="1"/>
</dbReference>
<feature type="transmembrane region" description="Helical" evidence="7">
    <location>
        <begin position="12"/>
        <end position="34"/>
    </location>
</feature>
<dbReference type="PANTHER" id="PTHR21716">
    <property type="entry name" value="TRANSMEMBRANE PROTEIN"/>
    <property type="match status" value="1"/>
</dbReference>
<keyword evidence="3 7" id="KW-0812">Transmembrane</keyword>
<sequence length="380" mass="40473">MPARGPEGAAAFRRVQLTPGFLAVVLTVLLLWLAGTVARVLVLPFVAVLIAAYLAAVTDALVARTRLARRWAFALAVALTVVAVAGITALLVPPVVDQTRQLVARLPDYVVAWRGWVRHMIERFPALAPLVGEDRQSQFIDVAIDEAKRFAGALAPRVINVAQSFIEVVAVLIMALYLSLHPATYREFVVAVTPPRHRETTRDVLAALGETLRTWTLAQLFAMAVLGALTALGLWLLDVPYWLAFGIFSGVAAIVPFFGTLVSTLLPALFVLGGTGDPGRALLVVLLGVVVHVVEGNLIAPLVFQQAMRLPPVFSIVAVLIVGHLLGPLGLLVAVPMLAVVLVLVRKILIEQVYGDARGPGTPPSPAADPPVPLDGSPRP</sequence>
<protein>
    <recommendedName>
        <fullName evidence="9">Permease</fullName>
    </recommendedName>
</protein>
<evidence type="ECO:0000313" key="8">
    <source>
        <dbReference type="EMBL" id="AKQ02843.1"/>
    </source>
</evidence>
<dbReference type="InterPro" id="IPR002549">
    <property type="entry name" value="AI-2E-like"/>
</dbReference>
<evidence type="ECO:0000256" key="4">
    <source>
        <dbReference type="ARBA" id="ARBA00022989"/>
    </source>
</evidence>
<evidence type="ECO:0000256" key="5">
    <source>
        <dbReference type="ARBA" id="ARBA00023136"/>
    </source>
</evidence>
<feature type="transmembrane region" description="Helical" evidence="7">
    <location>
        <begin position="316"/>
        <end position="345"/>
    </location>
</feature>